<comment type="caution">
    <text evidence="8">The sequence shown here is derived from an EMBL/GenBank/DDBJ whole genome shotgun (WGS) entry which is preliminary data.</text>
</comment>
<feature type="transmembrane region" description="Helical" evidence="7">
    <location>
        <begin position="83"/>
        <end position="105"/>
    </location>
</feature>
<dbReference type="GO" id="GO:0005384">
    <property type="term" value="F:manganese ion transmembrane transporter activity"/>
    <property type="evidence" value="ECO:0007669"/>
    <property type="project" value="TreeGrafter"/>
</dbReference>
<dbReference type="OrthoDB" id="9787548at2"/>
<feature type="transmembrane region" description="Helical" evidence="7">
    <location>
        <begin position="144"/>
        <end position="163"/>
    </location>
</feature>
<feature type="transmembrane region" description="Helical" evidence="7">
    <location>
        <begin position="267"/>
        <end position="294"/>
    </location>
</feature>
<evidence type="ECO:0000256" key="2">
    <source>
        <dbReference type="ARBA" id="ARBA00022448"/>
    </source>
</evidence>
<comment type="subcellular location">
    <subcellularLocation>
        <location evidence="1">Membrane</location>
        <topology evidence="1">Multi-pass membrane protein</topology>
    </subcellularLocation>
</comment>
<dbReference type="Proteomes" id="UP000233398">
    <property type="component" value="Unassembled WGS sequence"/>
</dbReference>
<protein>
    <submittedName>
        <fullName evidence="8">Iron transporter</fullName>
    </submittedName>
</protein>
<keyword evidence="6 7" id="KW-0472">Membrane</keyword>
<dbReference type="PANTHER" id="PTHR11706">
    <property type="entry name" value="SOLUTE CARRIER PROTEIN FAMILY 11 MEMBER"/>
    <property type="match status" value="1"/>
</dbReference>
<feature type="transmembrane region" description="Helical" evidence="7">
    <location>
        <begin position="226"/>
        <end position="247"/>
    </location>
</feature>
<dbReference type="PANTHER" id="PTHR11706:SF33">
    <property type="entry name" value="NATURAL RESISTANCE-ASSOCIATED MACROPHAGE PROTEIN 2"/>
    <property type="match status" value="1"/>
</dbReference>
<dbReference type="AlphaFoldDB" id="A0A2N0VJA8"/>
<dbReference type="GO" id="GO:0034755">
    <property type="term" value="P:iron ion transmembrane transport"/>
    <property type="evidence" value="ECO:0007669"/>
    <property type="project" value="TreeGrafter"/>
</dbReference>
<feature type="transmembrane region" description="Helical" evidence="7">
    <location>
        <begin position="183"/>
        <end position="206"/>
    </location>
</feature>
<dbReference type="GO" id="GO:0005886">
    <property type="term" value="C:plasma membrane"/>
    <property type="evidence" value="ECO:0007669"/>
    <property type="project" value="TreeGrafter"/>
</dbReference>
<proteinExistence type="predicted"/>
<feature type="transmembrane region" description="Helical" evidence="7">
    <location>
        <begin position="315"/>
        <end position="336"/>
    </location>
</feature>
<dbReference type="GO" id="GO:0015086">
    <property type="term" value="F:cadmium ion transmembrane transporter activity"/>
    <property type="evidence" value="ECO:0007669"/>
    <property type="project" value="TreeGrafter"/>
</dbReference>
<dbReference type="NCBIfam" id="NF037982">
    <property type="entry name" value="Nramp_1"/>
    <property type="match status" value="1"/>
</dbReference>
<dbReference type="InterPro" id="IPR001046">
    <property type="entry name" value="NRAMP_fam"/>
</dbReference>
<evidence type="ECO:0000256" key="7">
    <source>
        <dbReference type="SAM" id="Phobius"/>
    </source>
</evidence>
<feature type="transmembrane region" description="Helical" evidence="7">
    <location>
        <begin position="348"/>
        <end position="369"/>
    </location>
</feature>
<evidence type="ECO:0000256" key="4">
    <source>
        <dbReference type="ARBA" id="ARBA00022847"/>
    </source>
</evidence>
<dbReference type="GO" id="GO:0015293">
    <property type="term" value="F:symporter activity"/>
    <property type="evidence" value="ECO:0007669"/>
    <property type="project" value="UniProtKB-KW"/>
</dbReference>
<evidence type="ECO:0000256" key="6">
    <source>
        <dbReference type="ARBA" id="ARBA00023136"/>
    </source>
</evidence>
<gene>
    <name evidence="8" type="ORF">CWD77_02070</name>
</gene>
<dbReference type="EMBL" id="PISP01000001">
    <property type="protein sequence ID" value="PKD44277.1"/>
    <property type="molecule type" value="Genomic_DNA"/>
</dbReference>
<evidence type="ECO:0000313" key="8">
    <source>
        <dbReference type="EMBL" id="PKD44277.1"/>
    </source>
</evidence>
<keyword evidence="9" id="KW-1185">Reference proteome</keyword>
<evidence type="ECO:0000256" key="1">
    <source>
        <dbReference type="ARBA" id="ARBA00004141"/>
    </source>
</evidence>
<dbReference type="Pfam" id="PF01566">
    <property type="entry name" value="Nramp"/>
    <property type="match status" value="1"/>
</dbReference>
<evidence type="ECO:0000313" key="9">
    <source>
        <dbReference type="Proteomes" id="UP000233398"/>
    </source>
</evidence>
<feature type="transmembrane region" description="Helical" evidence="7">
    <location>
        <begin position="38"/>
        <end position="56"/>
    </location>
</feature>
<evidence type="ECO:0000256" key="3">
    <source>
        <dbReference type="ARBA" id="ARBA00022692"/>
    </source>
</evidence>
<evidence type="ECO:0000256" key="5">
    <source>
        <dbReference type="ARBA" id="ARBA00022989"/>
    </source>
</evidence>
<keyword evidence="5 7" id="KW-1133">Transmembrane helix</keyword>
<keyword evidence="3 7" id="KW-0812">Transmembrane</keyword>
<reference evidence="8 9" key="1">
    <citation type="submission" date="2017-11" db="EMBL/GenBank/DDBJ databases">
        <title>Rhodohalobacter 15182 sp. nov., isolated from a salt lake.</title>
        <authorList>
            <person name="Han S."/>
        </authorList>
    </citation>
    <scope>NUCLEOTIDE SEQUENCE [LARGE SCALE GENOMIC DNA]</scope>
    <source>
        <strain evidence="8 9">15182</strain>
    </source>
</reference>
<feature type="transmembrane region" description="Helical" evidence="7">
    <location>
        <begin position="12"/>
        <end position="32"/>
    </location>
</feature>
<organism evidence="8 9">
    <name type="scientific">Rhodohalobacter barkolensis</name>
    <dbReference type="NCBI Taxonomy" id="2053187"/>
    <lineage>
        <taxon>Bacteria</taxon>
        <taxon>Pseudomonadati</taxon>
        <taxon>Balneolota</taxon>
        <taxon>Balneolia</taxon>
        <taxon>Balneolales</taxon>
        <taxon>Balneolaceae</taxon>
        <taxon>Rhodohalobacter</taxon>
    </lineage>
</organism>
<sequence>MKEFFANFFDKYGLSFIMVASYFGSGSIFIASQAGVEYGYVLIWAVLGAVLLGFMAQDMSARLGIFGDTLMTFIRKKLGKNGALTIALFLSIGCIAWTLALTAAVGKSVEILTAGALPWQPLAVVTGILAIVVGVLNYNYVEKVMTGMMFLLLILYIIVAGASGPDMMEVAKGFVPSIPDVGAMLLGAAILGTTALWPNFFLESILVKRKGWNSIKHVKMMRTDLAMGYTVGGLITLAIIIVAAAVLRPAGYTELSSFVAPGEALEIVLGQWAMIVFLIGVIAAAFNSIVPIMWTVPFMILEALDIDHKDGSSKAFKLIFAGGIGIGMFSPLVSQITGLSVVEMVTLFPAYNGVFGLPITAALLFWAVNDRKLMGTETNNWKLNIANSVLVIFSIYIAINSGKGVMQAIFGGMLA</sequence>
<name>A0A2N0VJA8_9BACT</name>
<keyword evidence="4" id="KW-0769">Symport</keyword>
<keyword evidence="2" id="KW-0813">Transport</keyword>
<feature type="transmembrane region" description="Helical" evidence="7">
    <location>
        <begin position="117"/>
        <end position="137"/>
    </location>
</feature>
<dbReference type="RefSeq" id="WP_101071567.1">
    <property type="nucleotide sequence ID" value="NZ_PISP01000001.1"/>
</dbReference>
<accession>A0A2N0VJA8</accession>